<evidence type="ECO:0000313" key="2">
    <source>
        <dbReference type="Proteomes" id="UP000589818"/>
    </source>
</evidence>
<protein>
    <submittedName>
        <fullName evidence="1">Outer membrane autotransporter protein</fullName>
    </submittedName>
</protein>
<reference evidence="1" key="1">
    <citation type="submission" date="2020-08" db="EMBL/GenBank/DDBJ databases">
        <title>Plant associated metagenomes--Microbial community diversity and host control of community assembly across model and emerging plant ecological genomics systems.</title>
        <authorList>
            <person name="Dangl J."/>
        </authorList>
    </citation>
    <scope>NUCLEOTIDE SEQUENCE</scope>
    <source>
        <strain evidence="1">KD5</strain>
    </source>
</reference>
<dbReference type="Proteomes" id="UP000589818">
    <property type="component" value="Unassembled WGS sequence"/>
</dbReference>
<accession>A0ACC5M7U5</accession>
<proteinExistence type="predicted"/>
<keyword evidence="2" id="KW-1185">Reference proteome</keyword>
<evidence type="ECO:0000313" key="1">
    <source>
        <dbReference type="EMBL" id="MBB2884729.1"/>
    </source>
</evidence>
<gene>
    <name evidence="1" type="ORF">FHR69_000595</name>
</gene>
<comment type="caution">
    <text evidence="1">The sequence shown here is derived from an EMBL/GenBank/DDBJ whole genome shotgun (WGS) entry which is preliminary data.</text>
</comment>
<sequence length="866" mass="89731">MVSEPHGSDMDSKYFKKSVLAMVVSASTVQAFASEYDLSQGFKDWTGQTLNETLTLTGQRTRQSNTDNKGVTFFQNTVAGSLINRGDFTFDAQGATVTGIGLDVSFLNTSGSNIQGDFINAGKLSLSNVNSAEGIEIANTTITGNVINAGTVSITQSSGANIYGEPEGIYLHGTTIGGDLINSGVVDVQGNYAVGLILDSHSGQPVSIAGKLLNSGTIRATGQNASAFHVETQTSALRIENSGSIMSVGKNAEAIGFLDGSVDYLLNTGTIEASGEDAVGIKLGGATFTQNAVSGARGIINSGNITADGVAIRVDADQVSAFEINQQGGEIRSNHAAAIDGAGLAQLNWTGGAIKGDLLNLNGVNVAGQANYTGSKIGSTVSVTSGSLNLQNQGVVITGDLNVGANSGIDMLLSDRVTPGTPYLTVDGKATFAQSSKVTLNAKPGDFTPTAAGTQYTLVKASSLQNNGLSVTSSSSLLNVASYTTDAQTVNALVTLKSDSQVDEEQGNIGTSRSTRQILNRFKNGPLGQLNSNDAVFKAFANASSQEALAKLGEQLAPEVSGGAVNAAVSGQAMMNGAISNRVSGLRSGLSSGDSLADTGVWVQGLSSNQDQDSRDAVAGYSANSSGIAVGADGKLNANSTVGLAYSYLNTNVTSDTGNKTDVQGQALTLYGSWDLRNWFVDGSLSYGRNDNDSKRYIADSAAKASYNSDAWALSALSGYTFKLTDQLIVEPRVAARYTNIQLDSFNEHGSSAALHSNAQRFEIGELGAGLRMAADVPLLNGTLTPEASVMAYHDFIGDQINQTTSFTLGGSPFIVAGASPVRDSYEGRIGVKYQVDALTLGTNYSYQAKTGFNADTFTVEARYAF</sequence>
<organism evidence="1 2">
    <name type="scientific">Pseudomonas umsongensis</name>
    <dbReference type="NCBI Taxonomy" id="198618"/>
    <lineage>
        <taxon>Bacteria</taxon>
        <taxon>Pseudomonadati</taxon>
        <taxon>Pseudomonadota</taxon>
        <taxon>Gammaproteobacteria</taxon>
        <taxon>Pseudomonadales</taxon>
        <taxon>Pseudomonadaceae</taxon>
        <taxon>Pseudomonas</taxon>
    </lineage>
</organism>
<name>A0ACC5M7U5_9PSED</name>
<dbReference type="EMBL" id="JACHVR010000001">
    <property type="protein sequence ID" value="MBB2884729.1"/>
    <property type="molecule type" value="Genomic_DNA"/>
</dbReference>